<name>A0A4P6K6D6_KTERU</name>
<dbReference type="Proteomes" id="UP000290365">
    <property type="component" value="Chromosome"/>
</dbReference>
<proteinExistence type="predicted"/>
<reference evidence="1 2" key="1">
    <citation type="submission" date="2019-01" db="EMBL/GenBank/DDBJ databases">
        <title>Ktedonosporobacter rubrisoli SCAWS-G2.</title>
        <authorList>
            <person name="Huang Y."/>
            <person name="Yan B."/>
        </authorList>
    </citation>
    <scope>NUCLEOTIDE SEQUENCE [LARGE SCALE GENOMIC DNA]</scope>
    <source>
        <strain evidence="1 2">SCAWS-G2</strain>
    </source>
</reference>
<evidence type="ECO:0000313" key="1">
    <source>
        <dbReference type="EMBL" id="QBD83592.1"/>
    </source>
</evidence>
<dbReference type="AlphaFoldDB" id="A0A4P6K6D6"/>
<organism evidence="1 2">
    <name type="scientific">Ktedonosporobacter rubrisoli</name>
    <dbReference type="NCBI Taxonomy" id="2509675"/>
    <lineage>
        <taxon>Bacteria</taxon>
        <taxon>Bacillati</taxon>
        <taxon>Chloroflexota</taxon>
        <taxon>Ktedonobacteria</taxon>
        <taxon>Ktedonobacterales</taxon>
        <taxon>Ktedonosporobacteraceae</taxon>
        <taxon>Ktedonosporobacter</taxon>
    </lineage>
</organism>
<dbReference type="KEGG" id="kbs:EPA93_25475"/>
<dbReference type="EMBL" id="CP035758">
    <property type="protein sequence ID" value="QBD83592.1"/>
    <property type="molecule type" value="Genomic_DNA"/>
</dbReference>
<gene>
    <name evidence="1" type="ORF">EPA93_25475</name>
</gene>
<dbReference type="OrthoDB" id="1048413at2"/>
<protein>
    <submittedName>
        <fullName evidence="1">Uncharacterized protein</fullName>
    </submittedName>
</protein>
<accession>A0A4P6K6D6</accession>
<sequence length="82" mass="9152">MPQRFTNPSLKTSWAFESMIRCFLDGEYELISCRLLTSDTGVLAFDPFSFPYGGTDCMKALIEAFDFQVIGEDNGTGYTACI</sequence>
<keyword evidence="2" id="KW-1185">Reference proteome</keyword>
<evidence type="ECO:0000313" key="2">
    <source>
        <dbReference type="Proteomes" id="UP000290365"/>
    </source>
</evidence>